<sequence>MTHEQRMASGEGVIQRARRMIDRTKALLKRPTNRNVLEDSVMVKQVLVDLVRKTGILLYGEDIVLTDEFEEQIQGRG</sequence>
<dbReference type="EMBL" id="LAZR01000545">
    <property type="protein sequence ID" value="KKN64728.1"/>
    <property type="molecule type" value="Genomic_DNA"/>
</dbReference>
<protein>
    <submittedName>
        <fullName evidence="1">Uncharacterized protein</fullName>
    </submittedName>
</protein>
<dbReference type="AlphaFoldDB" id="A0A0F9VFZ4"/>
<organism evidence="1">
    <name type="scientific">marine sediment metagenome</name>
    <dbReference type="NCBI Taxonomy" id="412755"/>
    <lineage>
        <taxon>unclassified sequences</taxon>
        <taxon>metagenomes</taxon>
        <taxon>ecological metagenomes</taxon>
    </lineage>
</organism>
<evidence type="ECO:0000313" key="1">
    <source>
        <dbReference type="EMBL" id="KKN64728.1"/>
    </source>
</evidence>
<accession>A0A0F9VFZ4</accession>
<proteinExistence type="predicted"/>
<reference evidence="1" key="1">
    <citation type="journal article" date="2015" name="Nature">
        <title>Complex archaea that bridge the gap between prokaryotes and eukaryotes.</title>
        <authorList>
            <person name="Spang A."/>
            <person name="Saw J.H."/>
            <person name="Jorgensen S.L."/>
            <person name="Zaremba-Niedzwiedzka K."/>
            <person name="Martijn J."/>
            <person name="Lind A.E."/>
            <person name="van Eijk R."/>
            <person name="Schleper C."/>
            <person name="Guy L."/>
            <person name="Ettema T.J."/>
        </authorList>
    </citation>
    <scope>NUCLEOTIDE SEQUENCE</scope>
</reference>
<comment type="caution">
    <text evidence="1">The sequence shown here is derived from an EMBL/GenBank/DDBJ whole genome shotgun (WGS) entry which is preliminary data.</text>
</comment>
<gene>
    <name evidence="1" type="ORF">LCGC14_0488600</name>
</gene>
<name>A0A0F9VFZ4_9ZZZZ</name>